<dbReference type="Proteomes" id="UP001230649">
    <property type="component" value="Unassembled WGS sequence"/>
</dbReference>
<comment type="caution">
    <text evidence="1">The sequence shown here is derived from an EMBL/GenBank/DDBJ whole genome shotgun (WGS) entry which is preliminary data.</text>
</comment>
<evidence type="ECO:0000313" key="1">
    <source>
        <dbReference type="EMBL" id="KAJ9110542.1"/>
    </source>
</evidence>
<evidence type="ECO:0000313" key="2">
    <source>
        <dbReference type="Proteomes" id="UP001230649"/>
    </source>
</evidence>
<reference evidence="1" key="1">
    <citation type="submission" date="2023-04" db="EMBL/GenBank/DDBJ databases">
        <title>Draft Genome sequencing of Naganishia species isolated from polar environments using Oxford Nanopore Technology.</title>
        <authorList>
            <person name="Leo P."/>
            <person name="Venkateswaran K."/>
        </authorList>
    </citation>
    <scope>NUCLEOTIDE SEQUENCE</scope>
    <source>
        <strain evidence="1">MNA-CCFEE 5262</strain>
    </source>
</reference>
<keyword evidence="2" id="KW-1185">Reference proteome</keyword>
<proteinExistence type="predicted"/>
<accession>A0ACC2WFV5</accession>
<dbReference type="EMBL" id="JASBWS010000023">
    <property type="protein sequence ID" value="KAJ9110542.1"/>
    <property type="molecule type" value="Genomic_DNA"/>
</dbReference>
<protein>
    <submittedName>
        <fullName evidence="1">Uncharacterized protein</fullName>
    </submittedName>
</protein>
<name>A0ACC2WFV5_9TREE</name>
<organism evidence="1 2">
    <name type="scientific">Naganishia adeliensis</name>
    <dbReference type="NCBI Taxonomy" id="92952"/>
    <lineage>
        <taxon>Eukaryota</taxon>
        <taxon>Fungi</taxon>
        <taxon>Dikarya</taxon>
        <taxon>Basidiomycota</taxon>
        <taxon>Agaricomycotina</taxon>
        <taxon>Tremellomycetes</taxon>
        <taxon>Filobasidiales</taxon>
        <taxon>Filobasidiaceae</taxon>
        <taxon>Naganishia</taxon>
    </lineage>
</organism>
<sequence length="228" mass="24103">MALEKKLQDLEDQWKAAQAAQLQRDRLLQRAITEAADGAKQANASITETDQIRFNKLNLLAIGTLANQRRTDNTIRQLPAIAAQQQEKIARLEALSQASPSLPQSAGGHTNASLPASKTVPTLGRGRGGALAGSDSLASRNSLADWESAVRSTSSGTQMWLEWLENGSKTPEEFNNSLSALKGRWPGYQPSDDKSTRPSQGSEKPGQGRSSAPSGGTLSGGSTAGPPT</sequence>
<gene>
    <name evidence="1" type="ORF">QFC20_002870</name>
</gene>